<dbReference type="Proteomes" id="UP000034881">
    <property type="component" value="Unassembled WGS sequence"/>
</dbReference>
<keyword evidence="4" id="KW-0378">Hydrolase</keyword>
<dbReference type="AlphaFoldDB" id="A0A0G0QXW5"/>
<comment type="subcellular location">
    <subcellularLocation>
        <location evidence="1">Cell membrane</location>
        <topology evidence="1">Multi-pass membrane protein</topology>
    </subcellularLocation>
</comment>
<feature type="transmembrane region" description="Helical" evidence="7">
    <location>
        <begin position="50"/>
        <end position="76"/>
    </location>
</feature>
<dbReference type="Gene3D" id="1.20.144.10">
    <property type="entry name" value="Phosphatidic acid phosphatase type 2/haloperoxidase"/>
    <property type="match status" value="1"/>
</dbReference>
<proteinExistence type="predicted"/>
<evidence type="ECO:0000313" key="10">
    <source>
        <dbReference type="Proteomes" id="UP000034881"/>
    </source>
</evidence>
<protein>
    <recommendedName>
        <fullName evidence="8">Phosphatidic acid phosphatase type 2/haloperoxidase domain-containing protein</fullName>
    </recommendedName>
</protein>
<feature type="domain" description="Phosphatidic acid phosphatase type 2/haloperoxidase" evidence="8">
    <location>
        <begin position="81"/>
        <end position="205"/>
    </location>
</feature>
<dbReference type="GO" id="GO:0005886">
    <property type="term" value="C:plasma membrane"/>
    <property type="evidence" value="ECO:0007669"/>
    <property type="project" value="UniProtKB-SubCell"/>
</dbReference>
<evidence type="ECO:0000256" key="1">
    <source>
        <dbReference type="ARBA" id="ARBA00004651"/>
    </source>
</evidence>
<name>A0A0G0QXW5_9BACT</name>
<evidence type="ECO:0000256" key="2">
    <source>
        <dbReference type="ARBA" id="ARBA00022475"/>
    </source>
</evidence>
<dbReference type="EMBL" id="LBYB01000003">
    <property type="protein sequence ID" value="KKR42286.1"/>
    <property type="molecule type" value="Genomic_DNA"/>
</dbReference>
<feature type="transmembrane region" description="Helical" evidence="7">
    <location>
        <begin position="137"/>
        <end position="155"/>
    </location>
</feature>
<evidence type="ECO:0000256" key="4">
    <source>
        <dbReference type="ARBA" id="ARBA00022801"/>
    </source>
</evidence>
<dbReference type="Pfam" id="PF01569">
    <property type="entry name" value="PAP2"/>
    <property type="match status" value="1"/>
</dbReference>
<sequence>MRIKLLLLSLLFAFLFTYFSYSVAKERWQKIDFDTTVKLQDRIPQKFDGIFSYFSLIGSAEITVGFCLAAAFLYLLKKRWLAIAGWLMIIPATAAEVFGKLILFHPGPPVFFHRSLTPTSLPSFYVHTDFSYPSGHMTRTIFIVTIFCCMVIFSSKNIVPRFFILCSILLFALLMGLTRVYLGEHWVSDIFGGALLGLATGLFASVLILRPAQVFDSEVWRSRPQTRRDQP</sequence>
<dbReference type="InterPro" id="IPR036938">
    <property type="entry name" value="PAP2/HPO_sf"/>
</dbReference>
<gene>
    <name evidence="9" type="ORF">UT77_C0003G0081</name>
</gene>
<dbReference type="SMART" id="SM00014">
    <property type="entry name" value="acidPPc"/>
    <property type="match status" value="1"/>
</dbReference>
<evidence type="ECO:0000256" key="5">
    <source>
        <dbReference type="ARBA" id="ARBA00022989"/>
    </source>
</evidence>
<organism evidence="9 10">
    <name type="scientific">Candidatus Daviesbacteria bacterium GW2011_GWC2_40_12</name>
    <dbReference type="NCBI Taxonomy" id="1618431"/>
    <lineage>
        <taxon>Bacteria</taxon>
        <taxon>Candidatus Daviesiibacteriota</taxon>
    </lineage>
</organism>
<accession>A0A0G0QXW5</accession>
<feature type="transmembrane region" description="Helical" evidence="7">
    <location>
        <begin position="162"/>
        <end position="182"/>
    </location>
</feature>
<keyword evidence="2" id="KW-1003">Cell membrane</keyword>
<feature type="transmembrane region" description="Helical" evidence="7">
    <location>
        <begin position="188"/>
        <end position="209"/>
    </location>
</feature>
<evidence type="ECO:0000313" key="9">
    <source>
        <dbReference type="EMBL" id="KKR42286.1"/>
    </source>
</evidence>
<dbReference type="PANTHER" id="PTHR14969:SF62">
    <property type="entry name" value="DECAPRENYLPHOSPHORYL-5-PHOSPHORIBOSE PHOSPHATASE RV3807C-RELATED"/>
    <property type="match status" value="1"/>
</dbReference>
<evidence type="ECO:0000256" key="7">
    <source>
        <dbReference type="SAM" id="Phobius"/>
    </source>
</evidence>
<dbReference type="SUPFAM" id="SSF48317">
    <property type="entry name" value="Acid phosphatase/Vanadium-dependent haloperoxidase"/>
    <property type="match status" value="1"/>
</dbReference>
<reference evidence="9 10" key="1">
    <citation type="journal article" date="2015" name="Nature">
        <title>rRNA introns, odd ribosomes, and small enigmatic genomes across a large radiation of phyla.</title>
        <authorList>
            <person name="Brown C.T."/>
            <person name="Hug L.A."/>
            <person name="Thomas B.C."/>
            <person name="Sharon I."/>
            <person name="Castelle C.J."/>
            <person name="Singh A."/>
            <person name="Wilkins M.J."/>
            <person name="Williams K.H."/>
            <person name="Banfield J.F."/>
        </authorList>
    </citation>
    <scope>NUCLEOTIDE SEQUENCE [LARGE SCALE GENOMIC DNA]</scope>
</reference>
<keyword evidence="6 7" id="KW-0472">Membrane</keyword>
<dbReference type="InterPro" id="IPR000326">
    <property type="entry name" value="PAP2/HPO"/>
</dbReference>
<feature type="transmembrane region" description="Helical" evidence="7">
    <location>
        <begin position="83"/>
        <end position="104"/>
    </location>
</feature>
<evidence type="ECO:0000256" key="3">
    <source>
        <dbReference type="ARBA" id="ARBA00022692"/>
    </source>
</evidence>
<dbReference type="PANTHER" id="PTHR14969">
    <property type="entry name" value="SPHINGOSINE-1-PHOSPHATE PHOSPHOHYDROLASE"/>
    <property type="match status" value="1"/>
</dbReference>
<comment type="caution">
    <text evidence="9">The sequence shown here is derived from an EMBL/GenBank/DDBJ whole genome shotgun (WGS) entry which is preliminary data.</text>
</comment>
<dbReference type="GO" id="GO:0016787">
    <property type="term" value="F:hydrolase activity"/>
    <property type="evidence" value="ECO:0007669"/>
    <property type="project" value="UniProtKB-KW"/>
</dbReference>
<keyword evidence="5 7" id="KW-1133">Transmembrane helix</keyword>
<evidence type="ECO:0000259" key="8">
    <source>
        <dbReference type="SMART" id="SM00014"/>
    </source>
</evidence>
<evidence type="ECO:0000256" key="6">
    <source>
        <dbReference type="ARBA" id="ARBA00023136"/>
    </source>
</evidence>
<keyword evidence="3 7" id="KW-0812">Transmembrane</keyword>